<sequence>MMWLGSGSAWSVLDPDYWPVEAFPLPSSNQANALTDTYLSSVPFGGKVIKNNNENPSKHDQKGARGTTKAPLPELLIATGNRGLITVRDIRLIAS</sequence>
<reference evidence="2" key="1">
    <citation type="submission" date="2021-02" db="EMBL/GenBank/DDBJ databases">
        <title>Comparative genomics reveals that relaxation of natural selection precedes convergent phenotypic evolution of cavefish.</title>
        <authorList>
            <person name="Peng Z."/>
        </authorList>
    </citation>
    <scope>NUCLEOTIDE SEQUENCE</scope>
    <source>
        <tissue evidence="2">Muscle</tissue>
    </source>
</reference>
<accession>A0A9W7WKE8</accession>
<dbReference type="AlphaFoldDB" id="A0A9W7WKE8"/>
<feature type="region of interest" description="Disordered" evidence="1">
    <location>
        <begin position="49"/>
        <end position="71"/>
    </location>
</feature>
<name>A0A9W7WKE8_TRIRA</name>
<comment type="caution">
    <text evidence="2">The sequence shown here is derived from an EMBL/GenBank/DDBJ whole genome shotgun (WGS) entry which is preliminary data.</text>
</comment>
<dbReference type="EMBL" id="JAFHDT010000012">
    <property type="protein sequence ID" value="KAI7802245.1"/>
    <property type="molecule type" value="Genomic_DNA"/>
</dbReference>
<evidence type="ECO:0000313" key="3">
    <source>
        <dbReference type="Proteomes" id="UP001059041"/>
    </source>
</evidence>
<organism evidence="2 3">
    <name type="scientific">Triplophysa rosa</name>
    <name type="common">Cave loach</name>
    <dbReference type="NCBI Taxonomy" id="992332"/>
    <lineage>
        <taxon>Eukaryota</taxon>
        <taxon>Metazoa</taxon>
        <taxon>Chordata</taxon>
        <taxon>Craniata</taxon>
        <taxon>Vertebrata</taxon>
        <taxon>Euteleostomi</taxon>
        <taxon>Actinopterygii</taxon>
        <taxon>Neopterygii</taxon>
        <taxon>Teleostei</taxon>
        <taxon>Ostariophysi</taxon>
        <taxon>Cypriniformes</taxon>
        <taxon>Nemacheilidae</taxon>
        <taxon>Triplophysa</taxon>
    </lineage>
</organism>
<evidence type="ECO:0000313" key="2">
    <source>
        <dbReference type="EMBL" id="KAI7802245.1"/>
    </source>
</evidence>
<protein>
    <submittedName>
        <fullName evidence="2">Uncharacterized protein</fullName>
    </submittedName>
</protein>
<proteinExistence type="predicted"/>
<evidence type="ECO:0000256" key="1">
    <source>
        <dbReference type="SAM" id="MobiDB-lite"/>
    </source>
</evidence>
<gene>
    <name evidence="2" type="ORF">IRJ41_004767</name>
</gene>
<keyword evidence="3" id="KW-1185">Reference proteome</keyword>
<dbReference type="Proteomes" id="UP001059041">
    <property type="component" value="Linkage Group LG12"/>
</dbReference>